<dbReference type="PANTHER" id="PTHR46481:SF8">
    <property type="entry name" value="ZINC FINGER BED DOMAIN-CONTAINING PROTEIN RICESLEEPER 1-LIKE"/>
    <property type="match status" value="1"/>
</dbReference>
<sequence>MEIVKPRFPIPHRTTIARACMKIYYSEVDSLRRAFVGQWVCVTMDTWISIQNLNYMVFIAHFTDGDWTDQKKILNFCPIANHKGDTIGRAVESCLLKWGIDRLFTITTDNTSSNDVAIDYVKKKTKERDSSILGGEFMHMHCCVHILNLIVQSGLKSIHESISKVWNAMRYVRASPARFEKFQECIEDKKIKAKCLLSLDVPTRWNSTYLMLDCALKFVGAFDRLEEKVKFLGIFYEATLRFSRSLFVTSNTYFHELISIEDQLQLKCVKFCFREWYGKDKGDVISSKVRDALKRLYVERVGQNGASSSSGSGASFSRDSRPSVGNALLSDRIKSYNNKFKQHLADKDSVESKSKLDRYLLKSFEDLDMEDFNILMW</sequence>
<evidence type="ECO:0000313" key="3">
    <source>
        <dbReference type="Proteomes" id="UP001324115"/>
    </source>
</evidence>
<dbReference type="SUPFAM" id="SSF53098">
    <property type="entry name" value="Ribonuclease H-like"/>
    <property type="match status" value="1"/>
</dbReference>
<feature type="region of interest" description="Disordered" evidence="1">
    <location>
        <begin position="303"/>
        <end position="323"/>
    </location>
</feature>
<keyword evidence="3" id="KW-1185">Reference proteome</keyword>
<dbReference type="Proteomes" id="UP001324115">
    <property type="component" value="Unassembled WGS sequence"/>
</dbReference>
<gene>
    <name evidence="2" type="ORF">RGQ29_031141</name>
</gene>
<dbReference type="EMBL" id="JAXUIC010000009">
    <property type="protein sequence ID" value="KAK4573045.1"/>
    <property type="molecule type" value="Genomic_DNA"/>
</dbReference>
<reference evidence="2 3" key="1">
    <citation type="journal article" date="2023" name="G3 (Bethesda)">
        <title>A haplotype-resolved chromosome-scale genome for Quercus rubra L. provides insights into the genetics of adaptive traits for red oak species.</title>
        <authorList>
            <person name="Kapoor B."/>
            <person name="Jenkins J."/>
            <person name="Schmutz J."/>
            <person name="Zhebentyayeva T."/>
            <person name="Kuelheim C."/>
            <person name="Coggeshall M."/>
            <person name="Heim C."/>
            <person name="Lasky J.R."/>
            <person name="Leites L."/>
            <person name="Islam-Faridi N."/>
            <person name="Romero-Severson J."/>
            <person name="DeLeo V.L."/>
            <person name="Lucas S.M."/>
            <person name="Lazic D."/>
            <person name="Gailing O."/>
            <person name="Carlson J."/>
            <person name="Staton M."/>
        </authorList>
    </citation>
    <scope>NUCLEOTIDE SEQUENCE [LARGE SCALE GENOMIC DNA]</scope>
    <source>
        <strain evidence="2">Pseudo-F2</strain>
    </source>
</reference>
<dbReference type="InterPro" id="IPR052035">
    <property type="entry name" value="ZnF_BED_domain_contain"/>
</dbReference>
<feature type="compositionally biased region" description="Low complexity" evidence="1">
    <location>
        <begin position="305"/>
        <end position="317"/>
    </location>
</feature>
<comment type="caution">
    <text evidence="2">The sequence shown here is derived from an EMBL/GenBank/DDBJ whole genome shotgun (WGS) entry which is preliminary data.</text>
</comment>
<name>A0AAN7IIC9_QUERU</name>
<protein>
    <recommendedName>
        <fullName evidence="4">Transposase</fullName>
    </recommendedName>
</protein>
<proteinExistence type="predicted"/>
<evidence type="ECO:0008006" key="4">
    <source>
        <dbReference type="Google" id="ProtNLM"/>
    </source>
</evidence>
<evidence type="ECO:0000256" key="1">
    <source>
        <dbReference type="SAM" id="MobiDB-lite"/>
    </source>
</evidence>
<accession>A0AAN7IIC9</accession>
<evidence type="ECO:0000313" key="2">
    <source>
        <dbReference type="EMBL" id="KAK4573045.1"/>
    </source>
</evidence>
<dbReference type="AlphaFoldDB" id="A0AAN7IIC9"/>
<dbReference type="PANTHER" id="PTHR46481">
    <property type="entry name" value="ZINC FINGER BED DOMAIN-CONTAINING PROTEIN 4"/>
    <property type="match status" value="1"/>
</dbReference>
<organism evidence="2 3">
    <name type="scientific">Quercus rubra</name>
    <name type="common">Northern red oak</name>
    <name type="synonym">Quercus borealis</name>
    <dbReference type="NCBI Taxonomy" id="3512"/>
    <lineage>
        <taxon>Eukaryota</taxon>
        <taxon>Viridiplantae</taxon>
        <taxon>Streptophyta</taxon>
        <taxon>Embryophyta</taxon>
        <taxon>Tracheophyta</taxon>
        <taxon>Spermatophyta</taxon>
        <taxon>Magnoliopsida</taxon>
        <taxon>eudicotyledons</taxon>
        <taxon>Gunneridae</taxon>
        <taxon>Pentapetalae</taxon>
        <taxon>rosids</taxon>
        <taxon>fabids</taxon>
        <taxon>Fagales</taxon>
        <taxon>Fagaceae</taxon>
        <taxon>Quercus</taxon>
    </lineage>
</organism>
<dbReference type="InterPro" id="IPR012337">
    <property type="entry name" value="RNaseH-like_sf"/>
</dbReference>